<evidence type="ECO:0000313" key="2">
    <source>
        <dbReference type="Proteomes" id="UP000002945"/>
    </source>
</evidence>
<accession>A9DUB3</accession>
<dbReference type="OrthoDB" id="1441394at2"/>
<dbReference type="STRING" id="391587.KAOT1_02632"/>
<dbReference type="HOGENOM" id="CLU_1592422_0_0_10"/>
<sequence length="167" mass="19432">MKKLIYLILIIPILVFGQSKSEKIIADFKKMSRKSGIRIQSPEGKSEPVFEFCEEWKNKISKLDKVISENELESLKSSNSNGTLKFIGYLISARRNNSKEFVLKLLDSVTNKKKIFMAWGCDQNESSFSYQMYLLRVLSVKNNLFEPKNNLTESEFNDYINRIKNIK</sequence>
<protein>
    <submittedName>
        <fullName evidence="1">Uncharacterized protein</fullName>
    </submittedName>
</protein>
<dbReference type="Proteomes" id="UP000002945">
    <property type="component" value="Unassembled WGS sequence"/>
</dbReference>
<dbReference type="EMBL" id="ABIB01000004">
    <property type="protein sequence ID" value="EDP96269.1"/>
    <property type="molecule type" value="Genomic_DNA"/>
</dbReference>
<dbReference type="AlphaFoldDB" id="A9DUB3"/>
<name>A9DUB3_9FLAO</name>
<evidence type="ECO:0000313" key="1">
    <source>
        <dbReference type="EMBL" id="EDP96269.1"/>
    </source>
</evidence>
<reference evidence="1 2" key="1">
    <citation type="journal article" date="2011" name="J. Bacteriol.">
        <title>Genome sequence of the algicidal bacterium Kordia algicida OT-1.</title>
        <authorList>
            <person name="Lee H.S."/>
            <person name="Kang S.G."/>
            <person name="Kwon K.K."/>
            <person name="Lee J.H."/>
            <person name="Kim S.J."/>
        </authorList>
    </citation>
    <scope>NUCLEOTIDE SEQUENCE [LARGE SCALE GENOMIC DNA]</scope>
    <source>
        <strain evidence="1 2">OT-1</strain>
    </source>
</reference>
<organism evidence="1 2">
    <name type="scientific">Kordia algicida OT-1</name>
    <dbReference type="NCBI Taxonomy" id="391587"/>
    <lineage>
        <taxon>Bacteria</taxon>
        <taxon>Pseudomonadati</taxon>
        <taxon>Bacteroidota</taxon>
        <taxon>Flavobacteriia</taxon>
        <taxon>Flavobacteriales</taxon>
        <taxon>Flavobacteriaceae</taxon>
        <taxon>Kordia</taxon>
    </lineage>
</organism>
<gene>
    <name evidence="1" type="ORF">KAOT1_02632</name>
</gene>
<dbReference type="RefSeq" id="WP_007093099.1">
    <property type="nucleotide sequence ID" value="NZ_CP142125.1"/>
</dbReference>
<keyword evidence="2" id="KW-1185">Reference proteome</keyword>
<comment type="caution">
    <text evidence="1">The sequence shown here is derived from an EMBL/GenBank/DDBJ whole genome shotgun (WGS) entry which is preliminary data.</text>
</comment>
<proteinExistence type="predicted"/>